<keyword evidence="7" id="KW-1185">Reference proteome</keyword>
<protein>
    <submittedName>
        <fullName evidence="6">CAMK family protein kinase</fullName>
    </submittedName>
</protein>
<evidence type="ECO:0000256" key="1">
    <source>
        <dbReference type="ARBA" id="ARBA00022741"/>
    </source>
</evidence>
<dbReference type="PANTHER" id="PTHR24362">
    <property type="entry name" value="SERINE/THREONINE-PROTEIN KINASE NEK"/>
    <property type="match status" value="1"/>
</dbReference>
<dbReference type="GO" id="GO:0005524">
    <property type="term" value="F:ATP binding"/>
    <property type="evidence" value="ECO:0007669"/>
    <property type="project" value="UniProtKB-UniRule"/>
</dbReference>
<dbReference type="SUPFAM" id="SSF56112">
    <property type="entry name" value="Protein kinase-like (PK-like)"/>
    <property type="match status" value="1"/>
</dbReference>
<dbReference type="InterPro" id="IPR011009">
    <property type="entry name" value="Kinase-like_dom_sf"/>
</dbReference>
<feature type="binding site" evidence="3">
    <location>
        <position position="50"/>
    </location>
    <ligand>
        <name>ATP</name>
        <dbReference type="ChEBI" id="CHEBI:30616"/>
    </ligand>
</feature>
<dbReference type="PANTHER" id="PTHR24362:SF309">
    <property type="entry name" value="PROTEIN KINASE DOMAIN-CONTAINING PROTEIN"/>
    <property type="match status" value="1"/>
</dbReference>
<keyword evidence="1 3" id="KW-0547">Nucleotide-binding</keyword>
<dbReference type="Gene3D" id="1.10.510.10">
    <property type="entry name" value="Transferase(Phosphotransferase) domain 1"/>
    <property type="match status" value="1"/>
</dbReference>
<dbReference type="InterPro" id="IPR017441">
    <property type="entry name" value="Protein_kinase_ATP_BS"/>
</dbReference>
<dbReference type="PROSITE" id="PS00108">
    <property type="entry name" value="PROTEIN_KINASE_ST"/>
    <property type="match status" value="1"/>
</dbReference>
<name>A0A1J4J745_9EUKA</name>
<dbReference type="Pfam" id="PF00069">
    <property type="entry name" value="Pkinase"/>
    <property type="match status" value="1"/>
</dbReference>
<dbReference type="PROSITE" id="PS00107">
    <property type="entry name" value="PROTEIN_KINASE_ATP"/>
    <property type="match status" value="1"/>
</dbReference>
<keyword evidence="4" id="KW-0723">Serine/threonine-protein kinase</keyword>
<evidence type="ECO:0000256" key="2">
    <source>
        <dbReference type="ARBA" id="ARBA00022840"/>
    </source>
</evidence>
<dbReference type="Proteomes" id="UP000179807">
    <property type="component" value="Unassembled WGS sequence"/>
</dbReference>
<dbReference type="EMBL" id="MLAK01001416">
    <property type="protein sequence ID" value="OHS93261.1"/>
    <property type="molecule type" value="Genomic_DNA"/>
</dbReference>
<reference evidence="6" key="1">
    <citation type="submission" date="2016-10" db="EMBL/GenBank/DDBJ databases">
        <authorList>
            <person name="Benchimol M."/>
            <person name="Almeida L.G."/>
            <person name="Vasconcelos A.T."/>
            <person name="Perreira-Neves A."/>
            <person name="Rosa I.A."/>
            <person name="Tasca T."/>
            <person name="Bogo M.R."/>
            <person name="de Souza W."/>
        </authorList>
    </citation>
    <scope>NUCLEOTIDE SEQUENCE [LARGE SCALE GENOMIC DNA]</scope>
    <source>
        <strain evidence="6">K</strain>
    </source>
</reference>
<organism evidence="6 7">
    <name type="scientific">Tritrichomonas foetus</name>
    <dbReference type="NCBI Taxonomy" id="1144522"/>
    <lineage>
        <taxon>Eukaryota</taxon>
        <taxon>Metamonada</taxon>
        <taxon>Parabasalia</taxon>
        <taxon>Tritrichomonadida</taxon>
        <taxon>Tritrichomonadidae</taxon>
        <taxon>Tritrichomonas</taxon>
    </lineage>
</organism>
<accession>A0A1J4J745</accession>
<proteinExistence type="inferred from homology"/>
<dbReference type="RefSeq" id="XP_068346398.1">
    <property type="nucleotide sequence ID" value="XM_068513189.1"/>
</dbReference>
<dbReference type="SMART" id="SM00220">
    <property type="entry name" value="S_TKc"/>
    <property type="match status" value="1"/>
</dbReference>
<evidence type="ECO:0000256" key="4">
    <source>
        <dbReference type="RuleBase" id="RU000304"/>
    </source>
</evidence>
<dbReference type="AlphaFoldDB" id="A0A1J4J745"/>
<dbReference type="InterPro" id="IPR008271">
    <property type="entry name" value="Ser/Thr_kinase_AS"/>
</dbReference>
<feature type="domain" description="Protein kinase" evidence="5">
    <location>
        <begin position="21"/>
        <end position="273"/>
    </location>
</feature>
<dbReference type="FunFam" id="1.10.510.10:FF:000571">
    <property type="entry name" value="Maternal embryonic leucine zipper kinase"/>
    <property type="match status" value="1"/>
</dbReference>
<comment type="similarity">
    <text evidence="4">Belongs to the protein kinase superfamily.</text>
</comment>
<dbReference type="VEuPathDB" id="TrichDB:TRFO_40416"/>
<keyword evidence="2 3" id="KW-0067">ATP-binding</keyword>
<comment type="caution">
    <text evidence="6">The sequence shown here is derived from an EMBL/GenBank/DDBJ whole genome shotgun (WGS) entry which is preliminary data.</text>
</comment>
<keyword evidence="6" id="KW-0418">Kinase</keyword>
<evidence type="ECO:0000313" key="6">
    <source>
        <dbReference type="EMBL" id="OHS93261.1"/>
    </source>
</evidence>
<dbReference type="GO" id="GO:0004674">
    <property type="term" value="F:protein serine/threonine kinase activity"/>
    <property type="evidence" value="ECO:0007669"/>
    <property type="project" value="UniProtKB-KW"/>
</dbReference>
<evidence type="ECO:0000259" key="5">
    <source>
        <dbReference type="PROSITE" id="PS50011"/>
    </source>
</evidence>
<dbReference type="GeneID" id="94847893"/>
<evidence type="ECO:0000256" key="3">
    <source>
        <dbReference type="PROSITE-ProRule" id="PRU10141"/>
    </source>
</evidence>
<dbReference type="OrthoDB" id="288729at2759"/>
<keyword evidence="6" id="KW-0808">Transferase</keyword>
<dbReference type="PROSITE" id="PS50011">
    <property type="entry name" value="PROTEIN_KINASE_DOM"/>
    <property type="match status" value="1"/>
</dbReference>
<gene>
    <name evidence="6" type="ORF">TRFO_40416</name>
</gene>
<dbReference type="InterPro" id="IPR000719">
    <property type="entry name" value="Prot_kinase_dom"/>
</dbReference>
<evidence type="ECO:0000313" key="7">
    <source>
        <dbReference type="Proteomes" id="UP000179807"/>
    </source>
</evidence>
<sequence length="352" mass="39967">MKQHQDELLAEARKALYQHGYEDMVPIGDGGFATIYKVKNRQYQEEFAVKLIDLALDDTKTLPESFRAEIRALLNLFHPHVIKIFDHFTSATLLYIILEYCPGGSLKDVIDRAGCIRPPIIYELCRQILDALHFCHLHEVAHRDVKPSNILIDKYGRAKLADFGLAQHFQNQQLSNIFGGSLPYLAPEILEMKPYDPMKADVWALGITFYEMASGRLPWETTTPEQLLIDIKSGPFKVPANFSPLFVSALRAMLEVNPKARCTLPEVMAMPIFQKPRQTQQQSRLARTSEFQPQTSKKMKKLTPSMLTVKSATARKSCAFSKKRLTSVIQTFEGQEYANSDGFDESNLPLDI</sequence>